<protein>
    <submittedName>
        <fullName evidence="8">MULE transposase domain-containing protein</fullName>
    </submittedName>
</protein>
<dbReference type="WBParaSite" id="Minc3s03140g32925">
    <property type="protein sequence ID" value="Minc3s03140g32925"/>
    <property type="gene ID" value="Minc3s03140g32925"/>
</dbReference>
<evidence type="ECO:0000256" key="1">
    <source>
        <dbReference type="ARBA" id="ARBA00022723"/>
    </source>
</evidence>
<keyword evidence="1" id="KW-0479">Metal-binding</keyword>
<evidence type="ECO:0000259" key="6">
    <source>
        <dbReference type="Pfam" id="PF10551"/>
    </source>
</evidence>
<dbReference type="Pfam" id="PF04500">
    <property type="entry name" value="FLYWCH"/>
    <property type="match status" value="1"/>
</dbReference>
<evidence type="ECO:0000259" key="5">
    <source>
        <dbReference type="Pfam" id="PF04500"/>
    </source>
</evidence>
<feature type="domain" description="MULE transposase" evidence="6">
    <location>
        <begin position="312"/>
        <end position="405"/>
    </location>
</feature>
<feature type="region of interest" description="Disordered" evidence="4">
    <location>
        <begin position="236"/>
        <end position="259"/>
    </location>
</feature>
<name>A0A914N314_MELIC</name>
<dbReference type="Pfam" id="PF10551">
    <property type="entry name" value="MULE"/>
    <property type="match status" value="1"/>
</dbReference>
<proteinExistence type="predicted"/>
<keyword evidence="7" id="KW-1185">Reference proteome</keyword>
<reference evidence="8" key="1">
    <citation type="submission" date="2022-11" db="UniProtKB">
        <authorList>
            <consortium name="WormBaseParasite"/>
        </authorList>
    </citation>
    <scope>IDENTIFICATION</scope>
</reference>
<evidence type="ECO:0000313" key="8">
    <source>
        <dbReference type="WBParaSite" id="Minc3s03140g32925"/>
    </source>
</evidence>
<dbReference type="InterPro" id="IPR007588">
    <property type="entry name" value="Znf_FLYWCH"/>
</dbReference>
<dbReference type="PANTHER" id="PTHR47160">
    <property type="entry name" value="PUTATIVE-RELATED"/>
    <property type="match status" value="1"/>
</dbReference>
<evidence type="ECO:0000313" key="7">
    <source>
        <dbReference type="Proteomes" id="UP000887563"/>
    </source>
</evidence>
<keyword evidence="2" id="KW-0863">Zinc-finger</keyword>
<organism evidence="7 8">
    <name type="scientific">Meloidogyne incognita</name>
    <name type="common">Southern root-knot nematode worm</name>
    <name type="synonym">Oxyuris incognita</name>
    <dbReference type="NCBI Taxonomy" id="6306"/>
    <lineage>
        <taxon>Eukaryota</taxon>
        <taxon>Metazoa</taxon>
        <taxon>Ecdysozoa</taxon>
        <taxon>Nematoda</taxon>
        <taxon>Chromadorea</taxon>
        <taxon>Rhabditida</taxon>
        <taxon>Tylenchina</taxon>
        <taxon>Tylenchomorpha</taxon>
        <taxon>Tylenchoidea</taxon>
        <taxon>Meloidogynidae</taxon>
        <taxon>Meloidogyninae</taxon>
        <taxon>Meloidogyne</taxon>
        <taxon>Meloidogyne incognita group</taxon>
    </lineage>
</organism>
<dbReference type="Proteomes" id="UP000887563">
    <property type="component" value="Unplaced"/>
</dbReference>
<evidence type="ECO:0000256" key="4">
    <source>
        <dbReference type="SAM" id="MobiDB-lite"/>
    </source>
</evidence>
<dbReference type="InterPro" id="IPR018289">
    <property type="entry name" value="MULE_transposase_dom"/>
</dbReference>
<evidence type="ECO:0000256" key="2">
    <source>
        <dbReference type="ARBA" id="ARBA00022771"/>
    </source>
</evidence>
<keyword evidence="3" id="KW-0862">Zinc</keyword>
<sequence length="591" mass="67818">MFCNGGNKTGHFGGKSKIHEIDANTEKEFKMPGSCKVEDGHLIIYISHILLPKTYAEGNDYNNWANVPQPNVPLPNVPRPMYRRPVYREPNVPRAQCTASPMYRTPNVPPKLKINNESIMYSGILSKQNREKFSHDGYIYVMDKPSADGEKIFWRCDTRRTTACAGRIHTTADEERRFLKMITEHSCSGLGDPARVGAQKVMSVIRQRGASTMEKPAQIRAAAVQNLPLAIMGQMPSTSASRKQVQRQRRKENNALASPPTRAEIVFTEQYMNREFNGHQERFLLADSGGEERILIFGSEASAGWSNQMEHIFMDGTFSVCPSLFHQLFIILSKRGGFVFPVLFCLLPDKTEQTYTRLFTLIKEIWPMFNPTSISCDFERAIHNSIRTCFPESSIFCCFFHLRQNLRKHISQSNLLNLYNNDPDFALKCKMIISLAFVPENDVINALNVLENELDDRFEPLISWFVSTYIGRIRCNGTRANPIFSIPLWNVHTRTILNIHRTNNYSEACNRKIKRALGMSHPSLWLFLHSLKNFLALIDTDIELHVAGHEPPRKRAKYIECDERILRICNNYDFDTILDFLRGISHNFNID</sequence>
<dbReference type="AlphaFoldDB" id="A0A914N314"/>
<evidence type="ECO:0000256" key="3">
    <source>
        <dbReference type="ARBA" id="ARBA00022833"/>
    </source>
</evidence>
<feature type="domain" description="FLYWCH-type" evidence="5">
    <location>
        <begin position="126"/>
        <end position="185"/>
    </location>
</feature>
<dbReference type="Gene3D" id="2.20.25.240">
    <property type="match status" value="1"/>
</dbReference>
<dbReference type="GO" id="GO:0008270">
    <property type="term" value="F:zinc ion binding"/>
    <property type="evidence" value="ECO:0007669"/>
    <property type="project" value="UniProtKB-KW"/>
</dbReference>
<dbReference type="PANTHER" id="PTHR47160:SF8">
    <property type="entry name" value="MULE TRANSPOSASE DOMAIN-CONTAINING PROTEIN"/>
    <property type="match status" value="1"/>
</dbReference>
<accession>A0A914N314</accession>